<reference evidence="1 2" key="1">
    <citation type="journal article" date="2010" name="Genome Res.">
        <title>Genomic, proteomic, and transcriptomic analysis of virulent and avirulent Rickettsia prowazekii reveals its adaptive mutation capabilities.</title>
        <authorList>
            <person name="Bechah Y."/>
            <person name="El Karkouri K."/>
            <person name="Mediannikov O."/>
            <person name="Leroy Q."/>
            <person name="Pelletier N."/>
            <person name="Robert C."/>
            <person name="Medigue C."/>
            <person name="Mege J.L."/>
            <person name="Raoult D."/>
        </authorList>
    </citation>
    <scope>NUCLEOTIDE SEQUENCE [LARGE SCALE GENOMIC DNA]</scope>
    <source>
        <strain evidence="1 2">Rp22</strain>
    </source>
</reference>
<evidence type="ECO:0000313" key="1">
    <source>
        <dbReference type="EMBL" id="ADE30143.1"/>
    </source>
</evidence>
<dbReference type="Proteomes" id="UP000006931">
    <property type="component" value="Chromosome"/>
</dbReference>
<name>D5AXK4_RICPP</name>
<dbReference type="PATRIC" id="fig|449216.3.peg.613"/>
<organism evidence="1 2">
    <name type="scientific">Rickettsia prowazekii (strain Rp22)</name>
    <dbReference type="NCBI Taxonomy" id="449216"/>
    <lineage>
        <taxon>Bacteria</taxon>
        <taxon>Pseudomonadati</taxon>
        <taxon>Pseudomonadota</taxon>
        <taxon>Alphaproteobacteria</taxon>
        <taxon>Rickettsiales</taxon>
        <taxon>Rickettsiaceae</taxon>
        <taxon>Rickettsieae</taxon>
        <taxon>Rickettsia</taxon>
        <taxon>typhus group</taxon>
    </lineage>
</organism>
<dbReference type="HOGENOM" id="CLU_3332373_0_0_5"/>
<dbReference type="KEGG" id="rpq:rpr22_0634"/>
<dbReference type="AlphaFoldDB" id="D5AXK4"/>
<protein>
    <submittedName>
        <fullName evidence="1">Uncharacterized protein</fullName>
    </submittedName>
</protein>
<proteinExistence type="predicted"/>
<sequence length="38" mass="4485">MICFTLLNDLLKKFSENNMSIFSYFHDIVCTLLTNAKR</sequence>
<gene>
    <name evidence="1" type="ORF">rpr22_0634</name>
</gene>
<evidence type="ECO:0000313" key="2">
    <source>
        <dbReference type="Proteomes" id="UP000006931"/>
    </source>
</evidence>
<accession>D5AXK4</accession>
<dbReference type="EMBL" id="CP001584">
    <property type="protein sequence ID" value="ADE30143.1"/>
    <property type="molecule type" value="Genomic_DNA"/>
</dbReference>